<gene>
    <name evidence="1" type="ORF">CDAR_441991</name>
</gene>
<name>A0AAV4VNR5_9ARAC</name>
<evidence type="ECO:0000313" key="2">
    <source>
        <dbReference type="Proteomes" id="UP001054837"/>
    </source>
</evidence>
<keyword evidence="2" id="KW-1185">Reference proteome</keyword>
<protein>
    <submittedName>
        <fullName evidence="1">Uncharacterized protein</fullName>
    </submittedName>
</protein>
<comment type="caution">
    <text evidence="1">The sequence shown here is derived from an EMBL/GenBank/DDBJ whole genome shotgun (WGS) entry which is preliminary data.</text>
</comment>
<accession>A0AAV4VNR5</accession>
<dbReference type="EMBL" id="BPLQ01013276">
    <property type="protein sequence ID" value="GIY71040.1"/>
    <property type="molecule type" value="Genomic_DNA"/>
</dbReference>
<dbReference type="AlphaFoldDB" id="A0AAV4VNR5"/>
<evidence type="ECO:0000313" key="1">
    <source>
        <dbReference type="EMBL" id="GIY71040.1"/>
    </source>
</evidence>
<reference evidence="1 2" key="1">
    <citation type="submission" date="2021-06" db="EMBL/GenBank/DDBJ databases">
        <title>Caerostris darwini draft genome.</title>
        <authorList>
            <person name="Kono N."/>
            <person name="Arakawa K."/>
        </authorList>
    </citation>
    <scope>NUCLEOTIDE SEQUENCE [LARGE SCALE GENOMIC DNA]</scope>
</reference>
<sequence>MRPDNPEDNPDVSFIPVINLFQSGKSPGANGDHGTNSKLIRFAPFCFHNGKGDLVTRLGNVKKTPIAFGGESPDIFGEEPFNKRWIIFVHDCAKNWITVFRRHLGTRTIFFAQL</sequence>
<organism evidence="1 2">
    <name type="scientific">Caerostris darwini</name>
    <dbReference type="NCBI Taxonomy" id="1538125"/>
    <lineage>
        <taxon>Eukaryota</taxon>
        <taxon>Metazoa</taxon>
        <taxon>Ecdysozoa</taxon>
        <taxon>Arthropoda</taxon>
        <taxon>Chelicerata</taxon>
        <taxon>Arachnida</taxon>
        <taxon>Araneae</taxon>
        <taxon>Araneomorphae</taxon>
        <taxon>Entelegynae</taxon>
        <taxon>Araneoidea</taxon>
        <taxon>Araneidae</taxon>
        <taxon>Caerostris</taxon>
    </lineage>
</organism>
<dbReference type="Proteomes" id="UP001054837">
    <property type="component" value="Unassembled WGS sequence"/>
</dbReference>
<proteinExistence type="predicted"/>